<accession>A0AAD9L960</accession>
<reference evidence="2" key="1">
    <citation type="submission" date="2023-02" db="EMBL/GenBank/DDBJ databases">
        <title>Identification and recombinant expression of a fungal hydrolase from Papiliotrema laurentii that hydrolyzes apple cutin and clears colloidal polyester polyurethane.</title>
        <authorList>
            <consortium name="DOE Joint Genome Institute"/>
            <person name="Roman V.A."/>
            <person name="Bojanowski C."/>
            <person name="Crable B.R."/>
            <person name="Wagner D.N."/>
            <person name="Hung C.S."/>
            <person name="Nadeau L.J."/>
            <person name="Schratz L."/>
            <person name="Haridas S."/>
            <person name="Pangilinan J."/>
            <person name="Lipzen A."/>
            <person name="Na H."/>
            <person name="Yan M."/>
            <person name="Ng V."/>
            <person name="Grigoriev I.V."/>
            <person name="Spatafora J.W."/>
            <person name="Barlow D."/>
            <person name="Biffinger J."/>
            <person name="Kelley-Loughnane N."/>
            <person name="Varaljay V.A."/>
            <person name="Crookes-Goodson W.J."/>
        </authorList>
    </citation>
    <scope>NUCLEOTIDE SEQUENCE</scope>
    <source>
        <strain evidence="2">5307AH</strain>
    </source>
</reference>
<feature type="region of interest" description="Disordered" evidence="1">
    <location>
        <begin position="1"/>
        <end position="21"/>
    </location>
</feature>
<dbReference type="EMBL" id="JAODAN010000001">
    <property type="protein sequence ID" value="KAK1926979.1"/>
    <property type="molecule type" value="Genomic_DNA"/>
</dbReference>
<comment type="caution">
    <text evidence="2">The sequence shown here is derived from an EMBL/GenBank/DDBJ whole genome shotgun (WGS) entry which is preliminary data.</text>
</comment>
<proteinExistence type="predicted"/>
<dbReference type="AlphaFoldDB" id="A0AAD9L960"/>
<keyword evidence="3" id="KW-1185">Reference proteome</keyword>
<name>A0AAD9L960_PAPLA</name>
<protein>
    <submittedName>
        <fullName evidence="2">Uncharacterized protein</fullName>
    </submittedName>
</protein>
<gene>
    <name evidence="2" type="ORF">DB88DRAFT_536977</name>
</gene>
<dbReference type="Proteomes" id="UP001182556">
    <property type="component" value="Unassembled WGS sequence"/>
</dbReference>
<evidence type="ECO:0000256" key="1">
    <source>
        <dbReference type="SAM" id="MobiDB-lite"/>
    </source>
</evidence>
<sequence length="205" mass="22560">MSSSVTQQELHQPANDPATLNVAPGVDLSPAQRRHVAVIIDLFQGKGSMSKVRDNFAPQGVYEDEFAKAGGIDQIAGQLVNVSLVAKETRTNHYQVTSVTPTSTSNAKGESVPVDEITVDWDHEIIFHAPLPESAKTMHLQTVLHIFSDPKTEKIVRLMDHSKEELQESSLPNFIRKLNSVGVPKLTGLPKDEKEDAEFVAKTQR</sequence>
<evidence type="ECO:0000313" key="3">
    <source>
        <dbReference type="Proteomes" id="UP001182556"/>
    </source>
</evidence>
<evidence type="ECO:0000313" key="2">
    <source>
        <dbReference type="EMBL" id="KAK1926979.1"/>
    </source>
</evidence>
<feature type="compositionally biased region" description="Polar residues" evidence="1">
    <location>
        <begin position="1"/>
        <end position="10"/>
    </location>
</feature>
<organism evidence="2 3">
    <name type="scientific">Papiliotrema laurentii</name>
    <name type="common">Cryptococcus laurentii</name>
    <dbReference type="NCBI Taxonomy" id="5418"/>
    <lineage>
        <taxon>Eukaryota</taxon>
        <taxon>Fungi</taxon>
        <taxon>Dikarya</taxon>
        <taxon>Basidiomycota</taxon>
        <taxon>Agaricomycotina</taxon>
        <taxon>Tremellomycetes</taxon>
        <taxon>Tremellales</taxon>
        <taxon>Rhynchogastremaceae</taxon>
        <taxon>Papiliotrema</taxon>
    </lineage>
</organism>